<evidence type="ECO:0000256" key="2">
    <source>
        <dbReference type="ARBA" id="ARBA00012438"/>
    </source>
</evidence>
<dbReference type="PRINTS" id="PR00344">
    <property type="entry name" value="BCTRLSENSOR"/>
</dbReference>
<organism evidence="5 6">
    <name type="scientific">Paraburkholderia panacisoli</name>
    <dbReference type="NCBI Taxonomy" id="2603818"/>
    <lineage>
        <taxon>Bacteria</taxon>
        <taxon>Pseudomonadati</taxon>
        <taxon>Pseudomonadota</taxon>
        <taxon>Betaproteobacteria</taxon>
        <taxon>Burkholderiales</taxon>
        <taxon>Burkholderiaceae</taxon>
        <taxon>Paraburkholderia</taxon>
    </lineage>
</organism>
<dbReference type="GO" id="GO:0000155">
    <property type="term" value="F:phosphorelay sensor kinase activity"/>
    <property type="evidence" value="ECO:0007669"/>
    <property type="project" value="TreeGrafter"/>
</dbReference>
<keyword evidence="5" id="KW-0067">ATP-binding</keyword>
<dbReference type="GO" id="GO:0005524">
    <property type="term" value="F:ATP binding"/>
    <property type="evidence" value="ECO:0007669"/>
    <property type="project" value="UniProtKB-KW"/>
</dbReference>
<dbReference type="SUPFAM" id="SSF55874">
    <property type="entry name" value="ATPase domain of HSP90 chaperone/DNA topoisomerase II/histidine kinase"/>
    <property type="match status" value="1"/>
</dbReference>
<dbReference type="Proteomes" id="UP000325273">
    <property type="component" value="Unassembled WGS sequence"/>
</dbReference>
<keyword evidence="5" id="KW-0547">Nucleotide-binding</keyword>
<dbReference type="EMBL" id="VTUZ01000090">
    <property type="protein sequence ID" value="KAA0997390.1"/>
    <property type="molecule type" value="Genomic_DNA"/>
</dbReference>
<keyword evidence="3" id="KW-0597">Phosphoprotein</keyword>
<dbReference type="Gene3D" id="3.30.565.10">
    <property type="entry name" value="Histidine kinase-like ATPase, C-terminal domain"/>
    <property type="match status" value="1"/>
</dbReference>
<evidence type="ECO:0000313" key="5">
    <source>
        <dbReference type="EMBL" id="KAA0997390.1"/>
    </source>
</evidence>
<proteinExistence type="predicted"/>
<dbReference type="PANTHER" id="PTHR43547">
    <property type="entry name" value="TWO-COMPONENT HISTIDINE KINASE"/>
    <property type="match status" value="1"/>
</dbReference>
<dbReference type="InterPro" id="IPR004358">
    <property type="entry name" value="Sig_transdc_His_kin-like_C"/>
</dbReference>
<gene>
    <name evidence="5" type="ORF">FVF58_49650</name>
</gene>
<dbReference type="SMART" id="SM00387">
    <property type="entry name" value="HATPase_c"/>
    <property type="match status" value="1"/>
</dbReference>
<dbReference type="CDD" id="cd00075">
    <property type="entry name" value="HATPase"/>
    <property type="match status" value="1"/>
</dbReference>
<evidence type="ECO:0000256" key="3">
    <source>
        <dbReference type="ARBA" id="ARBA00022553"/>
    </source>
</evidence>
<dbReference type="PROSITE" id="PS50109">
    <property type="entry name" value="HIS_KIN"/>
    <property type="match status" value="1"/>
</dbReference>
<evidence type="ECO:0000313" key="6">
    <source>
        <dbReference type="Proteomes" id="UP000325273"/>
    </source>
</evidence>
<dbReference type="InterPro" id="IPR036890">
    <property type="entry name" value="HATPase_C_sf"/>
</dbReference>
<keyword evidence="6" id="KW-1185">Reference proteome</keyword>
<dbReference type="PANTHER" id="PTHR43547:SF2">
    <property type="entry name" value="HYBRID SIGNAL TRANSDUCTION HISTIDINE KINASE C"/>
    <property type="match status" value="1"/>
</dbReference>
<dbReference type="InterPro" id="IPR003594">
    <property type="entry name" value="HATPase_dom"/>
</dbReference>
<comment type="catalytic activity">
    <reaction evidence="1">
        <text>ATP + protein L-histidine = ADP + protein N-phospho-L-histidine.</text>
        <dbReference type="EC" id="2.7.13.3"/>
    </reaction>
</comment>
<accession>A0A5B0G5U6</accession>
<reference evidence="5 6" key="1">
    <citation type="submission" date="2019-08" db="EMBL/GenBank/DDBJ databases">
        <title>Paraburkholderia sp. DCY113.</title>
        <authorList>
            <person name="Kang J."/>
        </authorList>
    </citation>
    <scope>NUCLEOTIDE SEQUENCE [LARGE SCALE GENOMIC DNA]</scope>
    <source>
        <strain evidence="5 6">DCY113</strain>
    </source>
</reference>
<dbReference type="AlphaFoldDB" id="A0A5B0G5U6"/>
<evidence type="ECO:0000259" key="4">
    <source>
        <dbReference type="PROSITE" id="PS50109"/>
    </source>
</evidence>
<comment type="caution">
    <text evidence="5">The sequence shown here is derived from an EMBL/GenBank/DDBJ whole genome shotgun (WGS) entry which is preliminary data.</text>
</comment>
<feature type="domain" description="Histidine kinase" evidence="4">
    <location>
        <begin position="1"/>
        <end position="124"/>
    </location>
</feature>
<evidence type="ECO:0000256" key="1">
    <source>
        <dbReference type="ARBA" id="ARBA00000085"/>
    </source>
</evidence>
<protein>
    <recommendedName>
        <fullName evidence="2">histidine kinase</fullName>
        <ecNumber evidence="2">2.7.13.3</ecNumber>
    </recommendedName>
</protein>
<sequence>MPHESDMVRLTQVLANLLTNAAKYSPDGSQIALSVVATPPGNTQVPGSVIFTVSDNGYGIPPEKLPYVFDMFAQLRAGSSADSGLGIGLALVRYLVECHGGSVSIESGGFRTGTTVTASLPVIEQLADVSAPPMRASA</sequence>
<dbReference type="Pfam" id="PF02518">
    <property type="entry name" value="HATPase_c"/>
    <property type="match status" value="1"/>
</dbReference>
<dbReference type="EC" id="2.7.13.3" evidence="2"/>
<dbReference type="InterPro" id="IPR005467">
    <property type="entry name" value="His_kinase_dom"/>
</dbReference>
<name>A0A5B0G5U6_9BURK</name>